<keyword evidence="3 6" id="KW-1017">Isopeptide bond</keyword>
<dbReference type="GO" id="GO:0034045">
    <property type="term" value="C:phagophore assembly site membrane"/>
    <property type="evidence" value="ECO:0007669"/>
    <property type="project" value="UniProtKB-SubCell"/>
</dbReference>
<keyword evidence="6" id="KW-0472">Membrane</keyword>
<feature type="domain" description="Autophagy protein ATG5 alpha-helical bundle region" evidence="8">
    <location>
        <begin position="99"/>
        <end position="151"/>
    </location>
</feature>
<evidence type="ECO:0000256" key="1">
    <source>
        <dbReference type="ARBA" id="ARBA00004623"/>
    </source>
</evidence>
<dbReference type="InterPro" id="IPR048940">
    <property type="entry name" value="ATG5_HBR"/>
</dbReference>
<dbReference type="GO" id="GO:0034274">
    <property type="term" value="C:Atg12-Atg5-Atg16 complex"/>
    <property type="evidence" value="ECO:0007669"/>
    <property type="project" value="TreeGrafter"/>
</dbReference>
<comment type="similarity">
    <text evidence="2 6">Belongs to the ATG5 family.</text>
</comment>
<dbReference type="PANTHER" id="PTHR13040:SF2">
    <property type="entry name" value="AUTOPHAGY PROTEIN 5"/>
    <property type="match status" value="1"/>
</dbReference>
<name>A0A2C5Y8U6_9HYPO</name>
<comment type="function">
    <text evidence="6">Involved in cytoplasm to vacuole transport (Cvt) and autophagic vesicle formation.</text>
</comment>
<dbReference type="Proteomes" id="UP000226192">
    <property type="component" value="Unassembled WGS sequence"/>
</dbReference>
<feature type="domain" description="Autophagy protein ATG5 UblB" evidence="7">
    <location>
        <begin position="158"/>
        <end position="261"/>
    </location>
</feature>
<dbReference type="Pfam" id="PF04106">
    <property type="entry name" value="ATG5_UblB"/>
    <property type="match status" value="1"/>
</dbReference>
<dbReference type="GO" id="GO:0034727">
    <property type="term" value="P:piecemeal microautophagy of the nucleus"/>
    <property type="evidence" value="ECO:0007669"/>
    <property type="project" value="TreeGrafter"/>
</dbReference>
<accession>A0A2C5Y8U6</accession>
<dbReference type="InterPro" id="IPR042527">
    <property type="entry name" value="Atg5_UblA_dom_sf"/>
</dbReference>
<evidence type="ECO:0000256" key="3">
    <source>
        <dbReference type="ARBA" id="ARBA00022499"/>
    </source>
</evidence>
<dbReference type="InterPro" id="IPR048318">
    <property type="entry name" value="ATG5_UblB"/>
</dbReference>
<dbReference type="GO" id="GO:0005776">
    <property type="term" value="C:autophagosome"/>
    <property type="evidence" value="ECO:0007669"/>
    <property type="project" value="TreeGrafter"/>
</dbReference>
<evidence type="ECO:0000256" key="2">
    <source>
        <dbReference type="ARBA" id="ARBA00006910"/>
    </source>
</evidence>
<dbReference type="Gene3D" id="3.10.20.620">
    <property type="match status" value="1"/>
</dbReference>
<keyword evidence="11" id="KW-1185">Reference proteome</keyword>
<comment type="subcellular location">
    <subcellularLocation>
        <location evidence="1 6">Preautophagosomal structure membrane</location>
        <topology evidence="1 6">Peripheral membrane protein</topology>
    </subcellularLocation>
</comment>
<dbReference type="GO" id="GO:0061908">
    <property type="term" value="C:phagophore"/>
    <property type="evidence" value="ECO:0007669"/>
    <property type="project" value="TreeGrafter"/>
</dbReference>
<dbReference type="GO" id="GO:0006995">
    <property type="term" value="P:cellular response to nitrogen starvation"/>
    <property type="evidence" value="ECO:0007669"/>
    <property type="project" value="TreeGrafter"/>
</dbReference>
<dbReference type="GO" id="GO:0044233">
    <property type="term" value="C:mitochondria-associated endoplasmic reticulum membrane contact site"/>
    <property type="evidence" value="ECO:0007669"/>
    <property type="project" value="TreeGrafter"/>
</dbReference>
<dbReference type="GO" id="GO:0019776">
    <property type="term" value="F:Atg8-family ligase activity"/>
    <property type="evidence" value="ECO:0007669"/>
    <property type="project" value="TreeGrafter"/>
</dbReference>
<sequence>MTDSIAQTLWQARIPVVIRHASLSSPSAVPLVTSVPRFSYLAQLQPRLSLFFAGAACTSFYFEEVQLRNLPVGLLVDLYRPRLPWQLVVGDGVAWDIGDTFLNSVKEADFVRNGNANQIMKMSKEHTTQLWESVVDNDYAAFSKINSRLLNAPTALKNVPLRVYIPWGPTIASQAPPLSSLPVESASFKVIQALVTPAAPHGKPKLLGQTLRDLMPKLFPSSKDAVLASAVMHGAPVPLTAPIEELMKEAAYPDGWLSLVVVVAAGVEG</sequence>
<dbReference type="EMBL" id="NJET01000036">
    <property type="protein sequence ID" value="PHH64136.1"/>
    <property type="molecule type" value="Genomic_DNA"/>
</dbReference>
<dbReference type="Pfam" id="PF20638">
    <property type="entry name" value="ATG5_UblA"/>
    <property type="match status" value="1"/>
</dbReference>
<gene>
    <name evidence="10" type="ORF">CDD81_5011</name>
</gene>
<evidence type="ECO:0000259" key="9">
    <source>
        <dbReference type="Pfam" id="PF20638"/>
    </source>
</evidence>
<dbReference type="InterPro" id="IPR042526">
    <property type="entry name" value="Atg5_HR"/>
</dbReference>
<keyword evidence="6" id="KW-0813">Transport</keyword>
<dbReference type="GO" id="GO:0000422">
    <property type="term" value="P:autophagy of mitochondrion"/>
    <property type="evidence" value="ECO:0007669"/>
    <property type="project" value="TreeGrafter"/>
</dbReference>
<keyword evidence="4 6" id="KW-0832">Ubl conjugation</keyword>
<reference evidence="10 11" key="1">
    <citation type="submission" date="2017-06" db="EMBL/GenBank/DDBJ databases">
        <title>Ant-infecting Ophiocordyceps genomes reveal a high diversity of potential behavioral manipulation genes and a possible major role for enterotoxins.</title>
        <authorList>
            <person name="De Bekker C."/>
            <person name="Evans H.C."/>
            <person name="Brachmann A."/>
            <person name="Hughes D.P."/>
        </authorList>
    </citation>
    <scope>NUCLEOTIDE SEQUENCE [LARGE SCALE GENOMIC DNA]</scope>
    <source>
        <strain evidence="10 11">Map64</strain>
    </source>
</reference>
<dbReference type="AlphaFoldDB" id="A0A2C5Y8U6"/>
<proteinExistence type="inferred from homology"/>
<dbReference type="Pfam" id="PF20637">
    <property type="entry name" value="ATG5_HBR"/>
    <property type="match status" value="1"/>
</dbReference>
<dbReference type="OrthoDB" id="272162at2759"/>
<comment type="caution">
    <text evidence="10">The sequence shown here is derived from an EMBL/GenBank/DDBJ whole genome shotgun (WGS) entry which is preliminary data.</text>
</comment>
<evidence type="ECO:0000259" key="7">
    <source>
        <dbReference type="Pfam" id="PF04106"/>
    </source>
</evidence>
<evidence type="ECO:0000313" key="11">
    <source>
        <dbReference type="Proteomes" id="UP000226192"/>
    </source>
</evidence>
<evidence type="ECO:0000259" key="8">
    <source>
        <dbReference type="Pfam" id="PF20637"/>
    </source>
</evidence>
<keyword evidence="5 6" id="KW-0072">Autophagy</keyword>
<organism evidence="10 11">
    <name type="scientific">Ophiocordyceps australis</name>
    <dbReference type="NCBI Taxonomy" id="1399860"/>
    <lineage>
        <taxon>Eukaryota</taxon>
        <taxon>Fungi</taxon>
        <taxon>Dikarya</taxon>
        <taxon>Ascomycota</taxon>
        <taxon>Pezizomycotina</taxon>
        <taxon>Sordariomycetes</taxon>
        <taxon>Hypocreomycetidae</taxon>
        <taxon>Hypocreales</taxon>
        <taxon>Ophiocordycipitaceae</taxon>
        <taxon>Ophiocordyceps</taxon>
    </lineage>
</organism>
<evidence type="ECO:0000256" key="6">
    <source>
        <dbReference type="RuleBase" id="RU361202"/>
    </source>
</evidence>
<dbReference type="PANTHER" id="PTHR13040">
    <property type="entry name" value="AUTOPHAGY PROTEIN 5"/>
    <property type="match status" value="1"/>
</dbReference>
<evidence type="ECO:0000256" key="4">
    <source>
        <dbReference type="ARBA" id="ARBA00022843"/>
    </source>
</evidence>
<feature type="domain" description="Autophagy protein ATG5 UblA" evidence="9">
    <location>
        <begin position="9"/>
        <end position="89"/>
    </location>
</feature>
<dbReference type="Gene3D" id="1.10.246.190">
    <property type="entry name" value="Autophagy protein Apg5, helix rich domain"/>
    <property type="match status" value="1"/>
</dbReference>
<comment type="subunit">
    <text evidence="6">Conjugated with ATG12.</text>
</comment>
<dbReference type="InterPro" id="IPR048939">
    <property type="entry name" value="ATG5_UblA"/>
</dbReference>
<evidence type="ECO:0000313" key="10">
    <source>
        <dbReference type="EMBL" id="PHH64136.1"/>
    </source>
</evidence>
<protein>
    <recommendedName>
        <fullName evidence="6">Autophagy protein 5</fullName>
    </recommendedName>
</protein>
<dbReference type="STRING" id="1399860.A0A2C5Y8U6"/>
<dbReference type="Gene3D" id="3.10.20.90">
    <property type="entry name" value="Phosphatidylinositol 3-kinase Catalytic Subunit, Chain A, domain 1"/>
    <property type="match status" value="1"/>
</dbReference>
<dbReference type="InterPro" id="IPR007239">
    <property type="entry name" value="Atg5"/>
</dbReference>
<evidence type="ECO:0000256" key="5">
    <source>
        <dbReference type="ARBA" id="ARBA00023006"/>
    </source>
</evidence>